<protein>
    <submittedName>
        <fullName evidence="6">1-acyl-sn-glycerol-3-phosphate acyltransferase</fullName>
    </submittedName>
</protein>
<keyword evidence="2 6" id="KW-0808">Transferase</keyword>
<dbReference type="CDD" id="cd07989">
    <property type="entry name" value="LPLAT_AGPAT-like"/>
    <property type="match status" value="1"/>
</dbReference>
<keyword evidence="7" id="KW-1185">Reference proteome</keyword>
<dbReference type="GO" id="GO:0003841">
    <property type="term" value="F:1-acylglycerol-3-phosphate O-acyltransferase activity"/>
    <property type="evidence" value="ECO:0007669"/>
    <property type="project" value="TreeGrafter"/>
</dbReference>
<dbReference type="Pfam" id="PF01553">
    <property type="entry name" value="Acyltransferase"/>
    <property type="match status" value="1"/>
</dbReference>
<dbReference type="PANTHER" id="PTHR10434">
    <property type="entry name" value="1-ACYL-SN-GLYCEROL-3-PHOSPHATE ACYLTRANSFERASE"/>
    <property type="match status" value="1"/>
</dbReference>
<dbReference type="Proteomes" id="UP000293162">
    <property type="component" value="Unassembled WGS sequence"/>
</dbReference>
<feature type="domain" description="Phospholipid/glycerol acyltransferase" evidence="5">
    <location>
        <begin position="76"/>
        <end position="195"/>
    </location>
</feature>
<keyword evidence="3 6" id="KW-0012">Acyltransferase</keyword>
<keyword evidence="4" id="KW-0812">Transmembrane</keyword>
<reference evidence="6 7" key="1">
    <citation type="submission" date="2019-02" db="EMBL/GenBank/DDBJ databases">
        <title>Bacterial novel species Emticicia sp. 17J42-9 isolated from soil.</title>
        <authorList>
            <person name="Jung H.-Y."/>
        </authorList>
    </citation>
    <scope>NUCLEOTIDE SEQUENCE [LARGE SCALE GENOMIC DNA]</scope>
    <source>
        <strain evidence="6 7">17J42-9</strain>
    </source>
</reference>
<dbReference type="EMBL" id="SEWF01000010">
    <property type="protein sequence ID" value="RYU96042.1"/>
    <property type="molecule type" value="Genomic_DNA"/>
</dbReference>
<evidence type="ECO:0000259" key="5">
    <source>
        <dbReference type="SMART" id="SM00563"/>
    </source>
</evidence>
<keyword evidence="4" id="KW-1133">Transmembrane helix</keyword>
<evidence type="ECO:0000313" key="6">
    <source>
        <dbReference type="EMBL" id="RYU96042.1"/>
    </source>
</evidence>
<feature type="transmembrane region" description="Helical" evidence="4">
    <location>
        <begin position="12"/>
        <end position="35"/>
    </location>
</feature>
<comment type="pathway">
    <text evidence="1">Lipid metabolism.</text>
</comment>
<gene>
    <name evidence="6" type="ORF">EWM59_09085</name>
</gene>
<evidence type="ECO:0000256" key="2">
    <source>
        <dbReference type="ARBA" id="ARBA00022679"/>
    </source>
</evidence>
<keyword evidence="4" id="KW-0472">Membrane</keyword>
<proteinExistence type="predicted"/>
<dbReference type="InterPro" id="IPR002123">
    <property type="entry name" value="Plipid/glycerol_acylTrfase"/>
</dbReference>
<comment type="caution">
    <text evidence="6">The sequence shown here is derived from an EMBL/GenBank/DDBJ whole genome shotgun (WGS) entry which is preliminary data.</text>
</comment>
<organism evidence="6 7">
    <name type="scientific">Emticicia agri</name>
    <dbReference type="NCBI Taxonomy" id="2492393"/>
    <lineage>
        <taxon>Bacteria</taxon>
        <taxon>Pseudomonadati</taxon>
        <taxon>Bacteroidota</taxon>
        <taxon>Cytophagia</taxon>
        <taxon>Cytophagales</taxon>
        <taxon>Leadbetterellaceae</taxon>
        <taxon>Emticicia</taxon>
    </lineage>
</organism>
<evidence type="ECO:0000256" key="1">
    <source>
        <dbReference type="ARBA" id="ARBA00005189"/>
    </source>
</evidence>
<evidence type="ECO:0000313" key="7">
    <source>
        <dbReference type="Proteomes" id="UP000293162"/>
    </source>
</evidence>
<dbReference type="OrthoDB" id="9803035at2"/>
<dbReference type="SUPFAM" id="SSF69593">
    <property type="entry name" value="Glycerol-3-phosphate (1)-acyltransferase"/>
    <property type="match status" value="1"/>
</dbReference>
<sequence>MKKILDYILSVIYLLYFGLLLVVFHVVQVIAFNVFGKKAHKKSVDIFNLALNTSYYLTGTSVQFKQVEEYPTDRPIIFIANHQSTFDIPGIIWYLRKHQPIFVSKQELAHGIPAISYNLRISGAALIDRKDGKQAVSEILRLSKYIHENNFSAVIFPEGTRSKTDEMKPFAEGGISALLKRAPNALVVPIAIQGTRSFNPTSGMFPLTSFSKLSWTALKGIEPKGKTTKEVADEARAAIQEVLDEKKG</sequence>
<dbReference type="AlphaFoldDB" id="A0A4Q5M1G7"/>
<dbReference type="GO" id="GO:0006654">
    <property type="term" value="P:phosphatidic acid biosynthetic process"/>
    <property type="evidence" value="ECO:0007669"/>
    <property type="project" value="TreeGrafter"/>
</dbReference>
<name>A0A4Q5M1G7_9BACT</name>
<dbReference type="PANTHER" id="PTHR10434:SF11">
    <property type="entry name" value="1-ACYL-SN-GLYCEROL-3-PHOSPHATE ACYLTRANSFERASE"/>
    <property type="match status" value="1"/>
</dbReference>
<dbReference type="RefSeq" id="WP_130020649.1">
    <property type="nucleotide sequence ID" value="NZ_SEWF01000010.1"/>
</dbReference>
<evidence type="ECO:0000256" key="3">
    <source>
        <dbReference type="ARBA" id="ARBA00023315"/>
    </source>
</evidence>
<evidence type="ECO:0000256" key="4">
    <source>
        <dbReference type="SAM" id="Phobius"/>
    </source>
</evidence>
<accession>A0A4Q5M1G7</accession>
<dbReference type="SMART" id="SM00563">
    <property type="entry name" value="PlsC"/>
    <property type="match status" value="1"/>
</dbReference>